<dbReference type="Pfam" id="PF01266">
    <property type="entry name" value="DAO"/>
    <property type="match status" value="1"/>
</dbReference>
<dbReference type="InterPro" id="IPR036188">
    <property type="entry name" value="FAD/NAD-bd_sf"/>
</dbReference>
<dbReference type="GO" id="GO:0016491">
    <property type="term" value="F:oxidoreductase activity"/>
    <property type="evidence" value="ECO:0007669"/>
    <property type="project" value="UniProtKB-KW"/>
</dbReference>
<dbReference type="AlphaFoldDB" id="A0A9J6PAP1"/>
<dbReference type="EMBL" id="JAMZFT010000001">
    <property type="protein sequence ID" value="MCP1335134.1"/>
    <property type="molecule type" value="Genomic_DNA"/>
</dbReference>
<sequence>MVIGGGYAGLSCALALARGGASVIVADSEMAGFGGSSRNGGQANGGWNMIDLAAPDQGAMRARVESGLESQGHFEELLAREGLYDCYEPVGKFVAAYVPRHYDTLRRKAEWASANGYLDAEEVAPENVHEEVGTEFYHGGVRFSRGGLVQPARLHAGLLARVAAAGATVASPVRIDGFRRVPGGYSVETTAGDIRCNNLVVTTNGYTGSATPDLQRRVVPVASYIIATEPLADEVVDALIPRRRAVSDTARVLTYFRLSPDHRRMVFGGRASFASVSPEEGATGLHRMMTERFPHLRDVRVTHGWKGNVAFARDRLPHMGEADGLHWALCCNGSGVVMMTYLGAKIAQRILDRPNAPVCAFDGTGSANQAFPAIPLYNGRPWFLPVIGLSYRLRDFVDRLQSAR</sequence>
<dbReference type="GO" id="GO:0005737">
    <property type="term" value="C:cytoplasm"/>
    <property type="evidence" value="ECO:0007669"/>
    <property type="project" value="TreeGrafter"/>
</dbReference>
<accession>A0A9J6PAP1</accession>
<organism evidence="3 4">
    <name type="scientific">Futiania mangrovi</name>
    <dbReference type="NCBI Taxonomy" id="2959716"/>
    <lineage>
        <taxon>Bacteria</taxon>
        <taxon>Pseudomonadati</taxon>
        <taxon>Pseudomonadota</taxon>
        <taxon>Alphaproteobacteria</taxon>
        <taxon>Futianiales</taxon>
        <taxon>Futianiaceae</taxon>
        <taxon>Futiania</taxon>
    </lineage>
</organism>
<name>A0A9J6PAP1_9PROT</name>
<evidence type="ECO:0000259" key="2">
    <source>
        <dbReference type="Pfam" id="PF01266"/>
    </source>
</evidence>
<evidence type="ECO:0000256" key="1">
    <source>
        <dbReference type="ARBA" id="ARBA00023002"/>
    </source>
</evidence>
<dbReference type="InterPro" id="IPR006076">
    <property type="entry name" value="FAD-dep_OxRdtase"/>
</dbReference>
<protein>
    <submittedName>
        <fullName evidence="3">FAD-binding oxidoreductase</fullName>
    </submittedName>
</protein>
<feature type="domain" description="FAD dependent oxidoreductase" evidence="2">
    <location>
        <begin position="2"/>
        <end position="349"/>
    </location>
</feature>
<dbReference type="SUPFAM" id="SSF51905">
    <property type="entry name" value="FAD/NAD(P)-binding domain"/>
    <property type="match status" value="1"/>
</dbReference>
<dbReference type="Proteomes" id="UP001055804">
    <property type="component" value="Unassembled WGS sequence"/>
</dbReference>
<dbReference type="Gene3D" id="3.30.9.10">
    <property type="entry name" value="D-Amino Acid Oxidase, subunit A, domain 2"/>
    <property type="match status" value="1"/>
</dbReference>
<evidence type="ECO:0000313" key="4">
    <source>
        <dbReference type="Proteomes" id="UP001055804"/>
    </source>
</evidence>
<keyword evidence="1" id="KW-0560">Oxidoreductase</keyword>
<dbReference type="PANTHER" id="PTHR13847:SF281">
    <property type="entry name" value="FAD DEPENDENT OXIDOREDUCTASE DOMAIN-CONTAINING PROTEIN"/>
    <property type="match status" value="1"/>
</dbReference>
<keyword evidence="4" id="KW-1185">Reference proteome</keyword>
<gene>
    <name evidence="3" type="ORF">NJQ99_01785</name>
</gene>
<dbReference type="Gene3D" id="3.50.50.60">
    <property type="entry name" value="FAD/NAD(P)-binding domain"/>
    <property type="match status" value="1"/>
</dbReference>
<dbReference type="PANTHER" id="PTHR13847">
    <property type="entry name" value="SARCOSINE DEHYDROGENASE-RELATED"/>
    <property type="match status" value="1"/>
</dbReference>
<reference evidence="3" key="1">
    <citation type="submission" date="2022-06" db="EMBL/GenBank/DDBJ databases">
        <title>Isolation and Genomics of Futiania mangrovii gen. nov., sp. nov., a Rare and Metabolically-versatile member in the Class Alphaproteobacteria.</title>
        <authorList>
            <person name="Liu L."/>
            <person name="Huang W.-C."/>
            <person name="Pan J."/>
            <person name="Li J."/>
            <person name="Huang Y."/>
            <person name="Du H."/>
            <person name="Liu Y."/>
            <person name="Li M."/>
        </authorList>
    </citation>
    <scope>NUCLEOTIDE SEQUENCE</scope>
    <source>
        <strain evidence="3">FT118</strain>
    </source>
</reference>
<proteinExistence type="predicted"/>
<evidence type="ECO:0000313" key="3">
    <source>
        <dbReference type="EMBL" id="MCP1335134.1"/>
    </source>
</evidence>
<comment type="caution">
    <text evidence="3">The sequence shown here is derived from an EMBL/GenBank/DDBJ whole genome shotgun (WGS) entry which is preliminary data.</text>
</comment>